<evidence type="ECO:0000313" key="1">
    <source>
        <dbReference type="EMBL" id="ERM93101.1"/>
    </source>
</evidence>
<dbReference type="Pfam" id="PF13552">
    <property type="entry name" value="DUF4127"/>
    <property type="match status" value="1"/>
</dbReference>
<dbReference type="EMBL" id="AXDC01000003">
    <property type="protein sequence ID" value="ERM93101.1"/>
    <property type="molecule type" value="Genomic_DNA"/>
</dbReference>
<accession>U5CVV2</accession>
<dbReference type="AlphaFoldDB" id="U5CVV2"/>
<protein>
    <recommendedName>
        <fullName evidence="3">DUF4127 domain-containing protein</fullName>
    </recommendedName>
</protein>
<comment type="caution">
    <text evidence="1">The sequence shown here is derived from an EMBL/GenBank/DDBJ whole genome shotgun (WGS) entry which is preliminary data.</text>
</comment>
<dbReference type="PATRIC" id="fig|1388761.3.peg.422"/>
<evidence type="ECO:0008006" key="3">
    <source>
        <dbReference type="Google" id="ProtNLM"/>
    </source>
</evidence>
<organism evidence="1 2">
    <name type="scientific">Caldanaerobacter subterraneus subsp. yonseiensis KB-1</name>
    <dbReference type="NCBI Taxonomy" id="1388761"/>
    <lineage>
        <taxon>Bacteria</taxon>
        <taxon>Bacillati</taxon>
        <taxon>Bacillota</taxon>
        <taxon>Clostridia</taxon>
        <taxon>Thermoanaerobacterales</taxon>
        <taxon>Thermoanaerobacteraceae</taxon>
        <taxon>Caldanaerobacter</taxon>
    </lineage>
</organism>
<reference evidence="1 2" key="1">
    <citation type="journal article" date="2013" name="Genome Announc.">
        <title>Draft Genome Sequence of an Anaerobic and Extremophilic Bacterium, Caldanaerobacter yonseiensis, Isolated from a Geothermal Hot Stream.</title>
        <authorList>
            <person name="Lee S.J."/>
            <person name="Lee Y.J."/>
            <person name="Park G.S."/>
            <person name="Kim B.C."/>
            <person name="Lee S.J."/>
            <person name="Shin J.H."/>
            <person name="Lee D.W."/>
        </authorList>
    </citation>
    <scope>NUCLEOTIDE SEQUENCE [LARGE SCALE GENOMIC DNA]</scope>
    <source>
        <strain evidence="1 2">KB-1</strain>
    </source>
</reference>
<name>U5CVV2_CALSX</name>
<sequence>MRKRVILFIILLFTIFLFLFSLYQKNLIFPSKDIVFVPLDSRPVNTQNVLLLTNMWGKNLILPPSDSLDYYKKPANFQKLYSWLKTSVSHKRNYAIVISLQQYLNGGLIASRQLENYTQYKEKLDLLYSFLKENKGKNVIIFSVIPRVTPSKEEYSDKLKRFSYLTDKIDLFHIPDDIKEKEKIVSSIPHQILDEYINLFEINEKINKALIDWTKKGIITTFVIGIDDTQDYSISNMVARRLQEYAEEQGISDRVYILHGADEIGMEITAKLANQYYRQSPAFKVIYDVENPEKTFLPYEGADLKKIVEEKIKFIGGKIDKNGDCLLYIHTRQNPGIKREVEKYKNNGQIFGIADVAYTNRADKELVEILLNLDPLKILYSGWNTPSNSIGAVISEMSLKRIMDKELISFSQMEKAIKSFIAFSFIRYADDFAYQAVVRNEMYKWAKLNNMSVYDIELQTASKELAVKMGPILEKLKQKYIGREVKIGRARVKIKNIEVKVKYPWNRMFEIEISPEITLYNKR</sequence>
<gene>
    <name evidence="1" type="ORF">O163_02115</name>
</gene>
<dbReference type="InterPro" id="IPR025394">
    <property type="entry name" value="DUF4127"/>
</dbReference>
<evidence type="ECO:0000313" key="2">
    <source>
        <dbReference type="Proteomes" id="UP000016856"/>
    </source>
</evidence>
<proteinExistence type="predicted"/>
<dbReference type="Proteomes" id="UP000016856">
    <property type="component" value="Unassembled WGS sequence"/>
</dbReference>